<dbReference type="InterPro" id="IPR052202">
    <property type="entry name" value="Yeast_MetPath_Reg"/>
</dbReference>
<evidence type="ECO:0000256" key="5">
    <source>
        <dbReference type="ARBA" id="ARBA00023125"/>
    </source>
</evidence>
<proteinExistence type="predicted"/>
<dbReference type="GO" id="GO:0008270">
    <property type="term" value="F:zinc ion binding"/>
    <property type="evidence" value="ECO:0007669"/>
    <property type="project" value="InterPro"/>
</dbReference>
<dbReference type="AlphaFoldDB" id="A0A9Q8Z7S4"/>
<feature type="compositionally biased region" description="Basic and acidic residues" evidence="8">
    <location>
        <begin position="70"/>
        <end position="83"/>
    </location>
</feature>
<dbReference type="PANTHER" id="PTHR47782">
    <property type="entry name" value="ZN(II)2CYS6 TRANSCRIPTION FACTOR (EUROFUNG)-RELATED"/>
    <property type="match status" value="1"/>
</dbReference>
<evidence type="ECO:0000256" key="8">
    <source>
        <dbReference type="SAM" id="MobiDB-lite"/>
    </source>
</evidence>
<evidence type="ECO:0000256" key="2">
    <source>
        <dbReference type="ARBA" id="ARBA00022723"/>
    </source>
</evidence>
<evidence type="ECO:0000256" key="7">
    <source>
        <dbReference type="ARBA" id="ARBA00023242"/>
    </source>
</evidence>
<evidence type="ECO:0000259" key="9">
    <source>
        <dbReference type="SMART" id="SM00906"/>
    </source>
</evidence>
<protein>
    <recommendedName>
        <fullName evidence="9">Xylanolytic transcriptional activator regulatory domain-containing protein</fullName>
    </recommendedName>
</protein>
<accession>A0A9Q8Z7S4</accession>
<dbReference type="PANTHER" id="PTHR47782:SF1">
    <property type="entry name" value="PYRIMIDINE PATHWAY REGULATORY PROTEIN 1"/>
    <property type="match status" value="1"/>
</dbReference>
<keyword evidence="3" id="KW-0862">Zinc</keyword>
<dbReference type="GO" id="GO:0005634">
    <property type="term" value="C:nucleus"/>
    <property type="evidence" value="ECO:0007669"/>
    <property type="project" value="UniProtKB-SubCell"/>
</dbReference>
<keyword evidence="6" id="KW-0804">Transcription</keyword>
<evidence type="ECO:0000256" key="3">
    <source>
        <dbReference type="ARBA" id="ARBA00022833"/>
    </source>
</evidence>
<dbReference type="GO" id="GO:0006351">
    <property type="term" value="P:DNA-templated transcription"/>
    <property type="evidence" value="ECO:0007669"/>
    <property type="project" value="InterPro"/>
</dbReference>
<keyword evidence="7" id="KW-0539">Nucleus</keyword>
<reference evidence="10" key="1">
    <citation type="submission" date="2021-12" db="EMBL/GenBank/DDBJ databases">
        <title>Curvularia clavata genome.</title>
        <authorList>
            <person name="Cao Y."/>
        </authorList>
    </citation>
    <scope>NUCLEOTIDE SEQUENCE</scope>
    <source>
        <strain evidence="10">Yc1106</strain>
    </source>
</reference>
<dbReference type="EMBL" id="CP089276">
    <property type="protein sequence ID" value="USP77982.1"/>
    <property type="molecule type" value="Genomic_DNA"/>
</dbReference>
<dbReference type="CDD" id="cd12148">
    <property type="entry name" value="fungal_TF_MHR"/>
    <property type="match status" value="1"/>
</dbReference>
<evidence type="ECO:0000256" key="1">
    <source>
        <dbReference type="ARBA" id="ARBA00004123"/>
    </source>
</evidence>
<dbReference type="VEuPathDB" id="FungiDB:yc1106_05256"/>
<evidence type="ECO:0000313" key="10">
    <source>
        <dbReference type="EMBL" id="USP77982.1"/>
    </source>
</evidence>
<dbReference type="Proteomes" id="UP001056012">
    <property type="component" value="Chromosome 3"/>
</dbReference>
<organism evidence="10 11">
    <name type="scientific">Curvularia clavata</name>
    <dbReference type="NCBI Taxonomy" id="95742"/>
    <lineage>
        <taxon>Eukaryota</taxon>
        <taxon>Fungi</taxon>
        <taxon>Dikarya</taxon>
        <taxon>Ascomycota</taxon>
        <taxon>Pezizomycotina</taxon>
        <taxon>Dothideomycetes</taxon>
        <taxon>Pleosporomycetidae</taxon>
        <taxon>Pleosporales</taxon>
        <taxon>Pleosporineae</taxon>
        <taxon>Pleosporaceae</taxon>
        <taxon>Curvularia</taxon>
    </lineage>
</organism>
<keyword evidence="5" id="KW-0238">DNA-binding</keyword>
<dbReference type="GO" id="GO:0043565">
    <property type="term" value="F:sequence-specific DNA binding"/>
    <property type="evidence" value="ECO:0007669"/>
    <property type="project" value="TreeGrafter"/>
</dbReference>
<sequence length="686" mass="77344">MADNEVRRNPRLRLASECLDGDSVRLRGGHYDRSYAHQRTSINKLRRRVAWLESIVRERLPDIDLSTSTSREESEGLVREHDTASSPVQASPHELRENLITDLAPAQPAISPDQRAHEIGMISVGFNTDQKYIGPSSGYFLARLLLANTRKYGDVEDRISRSTTIPQLSIDELVSAAHGPLPLPPYHIAVQLCQIYYETIHPQYPILHELSFRATLEQVYEDAGTEGATTRDDPASHFHVYMVLAISAAISTWRTKRQIPGESYCLSALQYFDQIRIESSLRGLQSMLLLLIFTMYSPHMQLNVWNLHYQCLAAAIDLGLQRQVTTSSGISLLEQELRTRIFWTVFTIDRTIASMMGRPIGLRDEACELRLLSDAELVHGANDIDNQRHNIAVSIHLFKLAKLNSEIKYVANSIARDVPTYAYPSIRDISAWQSAMLQQMDDWVAAIPQTQSPHGYIKLTCELRFLSVKMLLLRPSPAIPNPTSTVLAACHEAARHSLQLYEKLYKNDLLIYDWLTLHGVVFSTVTAVYCMRAVPEIAREVEPEDFMADISVSLSILSATGEHWSGAKRARDILDDVGKSTIRWLRRSRRTSTQRPNLGQEGLSSQLSQVNVVSNTHLEQPMAREEDGCNASDVVPNPDFFSGIQLDLGLFPETQQLEESYGDATNIDDMLKNLFNDFIPSGTNYH</sequence>
<evidence type="ECO:0000256" key="4">
    <source>
        <dbReference type="ARBA" id="ARBA00023015"/>
    </source>
</evidence>
<dbReference type="GO" id="GO:0000981">
    <property type="term" value="F:DNA-binding transcription factor activity, RNA polymerase II-specific"/>
    <property type="evidence" value="ECO:0007669"/>
    <property type="project" value="TreeGrafter"/>
</dbReference>
<evidence type="ECO:0000256" key="6">
    <source>
        <dbReference type="ARBA" id="ARBA00023163"/>
    </source>
</evidence>
<keyword evidence="2" id="KW-0479">Metal-binding</keyword>
<feature type="region of interest" description="Disordered" evidence="8">
    <location>
        <begin position="66"/>
        <end position="91"/>
    </location>
</feature>
<evidence type="ECO:0000313" key="11">
    <source>
        <dbReference type="Proteomes" id="UP001056012"/>
    </source>
</evidence>
<dbReference type="InterPro" id="IPR007219">
    <property type="entry name" value="XnlR_reg_dom"/>
</dbReference>
<keyword evidence="4" id="KW-0805">Transcription regulation</keyword>
<gene>
    <name evidence="10" type="ORF">yc1106_05256</name>
</gene>
<comment type="subcellular location">
    <subcellularLocation>
        <location evidence="1">Nucleus</location>
    </subcellularLocation>
</comment>
<dbReference type="GO" id="GO:0045944">
    <property type="term" value="P:positive regulation of transcription by RNA polymerase II"/>
    <property type="evidence" value="ECO:0007669"/>
    <property type="project" value="TreeGrafter"/>
</dbReference>
<dbReference type="OrthoDB" id="25921at2759"/>
<dbReference type="Pfam" id="PF04082">
    <property type="entry name" value="Fungal_trans"/>
    <property type="match status" value="1"/>
</dbReference>
<feature type="domain" description="Xylanolytic transcriptional activator regulatory" evidence="9">
    <location>
        <begin position="304"/>
        <end position="378"/>
    </location>
</feature>
<dbReference type="SMART" id="SM00906">
    <property type="entry name" value="Fungal_trans"/>
    <property type="match status" value="1"/>
</dbReference>
<name>A0A9Q8Z7S4_CURCL</name>
<keyword evidence="11" id="KW-1185">Reference proteome</keyword>